<gene>
    <name evidence="1" type="ORF">BDD14_0679</name>
</gene>
<dbReference type="EMBL" id="SHKW01000001">
    <property type="protein sequence ID" value="RZU39310.1"/>
    <property type="molecule type" value="Genomic_DNA"/>
</dbReference>
<evidence type="ECO:0000313" key="2">
    <source>
        <dbReference type="Proteomes" id="UP000292958"/>
    </source>
</evidence>
<proteinExistence type="predicted"/>
<organism evidence="1 2">
    <name type="scientific">Edaphobacter modestus</name>
    <dbReference type="NCBI Taxonomy" id="388466"/>
    <lineage>
        <taxon>Bacteria</taxon>
        <taxon>Pseudomonadati</taxon>
        <taxon>Acidobacteriota</taxon>
        <taxon>Terriglobia</taxon>
        <taxon>Terriglobales</taxon>
        <taxon>Acidobacteriaceae</taxon>
        <taxon>Edaphobacter</taxon>
    </lineage>
</organism>
<name>A0A4Q7YPF7_9BACT</name>
<dbReference type="Proteomes" id="UP000292958">
    <property type="component" value="Unassembled WGS sequence"/>
</dbReference>
<dbReference type="AlphaFoldDB" id="A0A4Q7YPF7"/>
<sequence>MKLVIEVDWGNGLGVMLPGELTTADAAIIPSVGDILLKDEVTPHVVGSKMFRFSDTAVVVTLIVELQMA</sequence>
<comment type="caution">
    <text evidence="1">The sequence shown here is derived from an EMBL/GenBank/DDBJ whole genome shotgun (WGS) entry which is preliminary data.</text>
</comment>
<evidence type="ECO:0000313" key="1">
    <source>
        <dbReference type="EMBL" id="RZU39310.1"/>
    </source>
</evidence>
<keyword evidence="2" id="KW-1185">Reference proteome</keyword>
<dbReference type="RefSeq" id="WP_130417537.1">
    <property type="nucleotide sequence ID" value="NZ_SHKW01000001.1"/>
</dbReference>
<reference evidence="1 2" key="1">
    <citation type="submission" date="2019-02" db="EMBL/GenBank/DDBJ databases">
        <title>Genomic Encyclopedia of Archaeal and Bacterial Type Strains, Phase II (KMG-II): from individual species to whole genera.</title>
        <authorList>
            <person name="Goeker M."/>
        </authorList>
    </citation>
    <scope>NUCLEOTIDE SEQUENCE [LARGE SCALE GENOMIC DNA]</scope>
    <source>
        <strain evidence="1 2">DSM 18101</strain>
    </source>
</reference>
<accession>A0A4Q7YPF7</accession>
<protein>
    <submittedName>
        <fullName evidence="1">Uncharacterized protein</fullName>
    </submittedName>
</protein>